<dbReference type="Pfam" id="PF04138">
    <property type="entry name" value="GtrA_DPMS_TM"/>
    <property type="match status" value="1"/>
</dbReference>
<sequence>MKRLGALLQPQFLIYLAGGVLSAAADIGLFQLLLNGGMAPLAAASAGFLAGLLLNYAFHARFTFRQGASAASLLRYLSLVAVNYLLTLALVALSVRLLGQALPGKLLALPVVAASGFLAGKYWIFR</sequence>
<comment type="similarity">
    <text evidence="2">Belongs to the GtrA family.</text>
</comment>
<dbReference type="PANTHER" id="PTHR38459:SF1">
    <property type="entry name" value="PROPHAGE BACTOPRENOL-LINKED GLUCOSE TRANSLOCASE HOMOLOG"/>
    <property type="match status" value="1"/>
</dbReference>
<keyword evidence="4 6" id="KW-1133">Transmembrane helix</keyword>
<evidence type="ECO:0000256" key="3">
    <source>
        <dbReference type="ARBA" id="ARBA00022692"/>
    </source>
</evidence>
<keyword evidence="9" id="KW-1185">Reference proteome</keyword>
<gene>
    <name evidence="8" type="ORF">FHS03_001095</name>
</gene>
<comment type="caution">
    <text evidence="8">The sequence shown here is derived from an EMBL/GenBank/DDBJ whole genome shotgun (WGS) entry which is preliminary data.</text>
</comment>
<feature type="transmembrane region" description="Helical" evidence="6">
    <location>
        <begin position="107"/>
        <end position="125"/>
    </location>
</feature>
<keyword evidence="5 6" id="KW-0472">Membrane</keyword>
<dbReference type="GO" id="GO:0005886">
    <property type="term" value="C:plasma membrane"/>
    <property type="evidence" value="ECO:0007669"/>
    <property type="project" value="TreeGrafter"/>
</dbReference>
<feature type="transmembrane region" description="Helical" evidence="6">
    <location>
        <begin position="12"/>
        <end position="34"/>
    </location>
</feature>
<evidence type="ECO:0000313" key="8">
    <source>
        <dbReference type="EMBL" id="MBB3118069.1"/>
    </source>
</evidence>
<dbReference type="AlphaFoldDB" id="A0A7W5FSR8"/>
<evidence type="ECO:0000259" key="7">
    <source>
        <dbReference type="Pfam" id="PF04138"/>
    </source>
</evidence>
<evidence type="ECO:0000256" key="6">
    <source>
        <dbReference type="SAM" id="Phobius"/>
    </source>
</evidence>
<dbReference type="EMBL" id="JACHXD010000002">
    <property type="protein sequence ID" value="MBB3118069.1"/>
    <property type="molecule type" value="Genomic_DNA"/>
</dbReference>
<dbReference type="RefSeq" id="WP_371871596.1">
    <property type="nucleotide sequence ID" value="NZ_JACHXD010000002.1"/>
</dbReference>
<organism evidence="8 9">
    <name type="scientific">Pseudoduganella violacea</name>
    <dbReference type="NCBI Taxonomy" id="1715466"/>
    <lineage>
        <taxon>Bacteria</taxon>
        <taxon>Pseudomonadati</taxon>
        <taxon>Pseudomonadota</taxon>
        <taxon>Betaproteobacteria</taxon>
        <taxon>Burkholderiales</taxon>
        <taxon>Oxalobacteraceae</taxon>
        <taxon>Telluria group</taxon>
        <taxon>Pseudoduganella</taxon>
    </lineage>
</organism>
<evidence type="ECO:0000313" key="9">
    <source>
        <dbReference type="Proteomes" id="UP000541535"/>
    </source>
</evidence>
<dbReference type="InterPro" id="IPR051401">
    <property type="entry name" value="GtrA_CellWall_Glycosyl"/>
</dbReference>
<dbReference type="PANTHER" id="PTHR38459">
    <property type="entry name" value="PROPHAGE BACTOPRENOL-LINKED GLUCOSE TRANSLOCASE HOMOLOG"/>
    <property type="match status" value="1"/>
</dbReference>
<dbReference type="Proteomes" id="UP000541535">
    <property type="component" value="Unassembled WGS sequence"/>
</dbReference>
<evidence type="ECO:0000256" key="4">
    <source>
        <dbReference type="ARBA" id="ARBA00022989"/>
    </source>
</evidence>
<evidence type="ECO:0000256" key="2">
    <source>
        <dbReference type="ARBA" id="ARBA00009399"/>
    </source>
</evidence>
<reference evidence="8 9" key="1">
    <citation type="submission" date="2020-08" db="EMBL/GenBank/DDBJ databases">
        <title>Genomic Encyclopedia of Type Strains, Phase III (KMG-III): the genomes of soil and plant-associated and newly described type strains.</title>
        <authorList>
            <person name="Whitman W."/>
        </authorList>
    </citation>
    <scope>NUCLEOTIDE SEQUENCE [LARGE SCALE GENOMIC DNA]</scope>
    <source>
        <strain evidence="8 9">CECT 8897</strain>
    </source>
</reference>
<dbReference type="InterPro" id="IPR007267">
    <property type="entry name" value="GtrA_DPMS_TM"/>
</dbReference>
<dbReference type="GO" id="GO:0000271">
    <property type="term" value="P:polysaccharide biosynthetic process"/>
    <property type="evidence" value="ECO:0007669"/>
    <property type="project" value="InterPro"/>
</dbReference>
<evidence type="ECO:0000256" key="1">
    <source>
        <dbReference type="ARBA" id="ARBA00004141"/>
    </source>
</evidence>
<accession>A0A7W5FSR8</accession>
<keyword evidence="3 6" id="KW-0812">Transmembrane</keyword>
<feature type="domain" description="GtrA/DPMS transmembrane" evidence="7">
    <location>
        <begin position="15"/>
        <end position="125"/>
    </location>
</feature>
<feature type="transmembrane region" description="Helical" evidence="6">
    <location>
        <begin position="76"/>
        <end position="95"/>
    </location>
</feature>
<proteinExistence type="inferred from homology"/>
<protein>
    <submittedName>
        <fullName evidence="8">Putative flippase GtrA</fullName>
    </submittedName>
</protein>
<name>A0A7W5FSR8_9BURK</name>
<evidence type="ECO:0000256" key="5">
    <source>
        <dbReference type="ARBA" id="ARBA00023136"/>
    </source>
</evidence>
<feature type="transmembrane region" description="Helical" evidence="6">
    <location>
        <begin position="40"/>
        <end position="64"/>
    </location>
</feature>
<comment type="subcellular location">
    <subcellularLocation>
        <location evidence="1">Membrane</location>
        <topology evidence="1">Multi-pass membrane protein</topology>
    </subcellularLocation>
</comment>